<gene>
    <name evidence="2" type="ORF">C8D82_10210</name>
</gene>
<evidence type="ECO:0000256" key="1">
    <source>
        <dbReference type="SAM" id="Phobius"/>
    </source>
</evidence>
<keyword evidence="1" id="KW-0812">Transmembrane</keyword>
<dbReference type="Proteomes" id="UP000245959">
    <property type="component" value="Unassembled WGS sequence"/>
</dbReference>
<organism evidence="2 3">
    <name type="scientific">Victivallis vadensis</name>
    <dbReference type="NCBI Taxonomy" id="172901"/>
    <lineage>
        <taxon>Bacteria</taxon>
        <taxon>Pseudomonadati</taxon>
        <taxon>Lentisphaerota</taxon>
        <taxon>Lentisphaeria</taxon>
        <taxon>Victivallales</taxon>
        <taxon>Victivallaceae</taxon>
        <taxon>Victivallis</taxon>
    </lineage>
</organism>
<feature type="transmembrane region" description="Helical" evidence="1">
    <location>
        <begin position="165"/>
        <end position="183"/>
    </location>
</feature>
<keyword evidence="1" id="KW-0472">Membrane</keyword>
<keyword evidence="3" id="KW-1185">Reference proteome</keyword>
<feature type="transmembrane region" description="Helical" evidence="1">
    <location>
        <begin position="195"/>
        <end position="216"/>
    </location>
</feature>
<evidence type="ECO:0000313" key="3">
    <source>
        <dbReference type="Proteomes" id="UP000245959"/>
    </source>
</evidence>
<proteinExistence type="predicted"/>
<feature type="transmembrane region" description="Helical" evidence="1">
    <location>
        <begin position="250"/>
        <end position="269"/>
    </location>
</feature>
<dbReference type="PANTHER" id="PTHR43471:SF10">
    <property type="entry name" value="SLL1107 PROTEIN"/>
    <property type="match status" value="1"/>
</dbReference>
<comment type="caution">
    <text evidence="2">The sequence shown here is derived from an EMBL/GenBank/DDBJ whole genome shotgun (WGS) entry which is preliminary data.</text>
</comment>
<feature type="transmembrane region" description="Helical" evidence="1">
    <location>
        <begin position="94"/>
        <end position="125"/>
    </location>
</feature>
<protein>
    <submittedName>
        <fullName evidence="2">ABC-2 family transporter</fullName>
    </submittedName>
</protein>
<accession>A0A2U1B9U3</accession>
<feature type="transmembrane region" description="Helical" evidence="1">
    <location>
        <begin position="222"/>
        <end position="243"/>
    </location>
</feature>
<reference evidence="2 3" key="1">
    <citation type="submission" date="2018-04" db="EMBL/GenBank/DDBJ databases">
        <title>Genomic Encyclopedia of Type Strains, Phase IV (KMG-IV): sequencing the most valuable type-strain genomes for metagenomic binning, comparative biology and taxonomic classification.</title>
        <authorList>
            <person name="Goeker M."/>
        </authorList>
    </citation>
    <scope>NUCLEOTIDE SEQUENCE [LARGE SCALE GENOMIC DNA]</scope>
    <source>
        <strain evidence="2 3">DSM 14823</strain>
    </source>
</reference>
<dbReference type="Pfam" id="PF12679">
    <property type="entry name" value="ABC2_membrane_2"/>
    <property type="match status" value="1"/>
</dbReference>
<name>A0A2U1B9U3_9BACT</name>
<dbReference type="AlphaFoldDB" id="A0A2U1B9U3"/>
<feature type="transmembrane region" description="Helical" evidence="1">
    <location>
        <begin position="289"/>
        <end position="308"/>
    </location>
</feature>
<dbReference type="EMBL" id="QEKH01000002">
    <property type="protein sequence ID" value="PVY45440.1"/>
    <property type="molecule type" value="Genomic_DNA"/>
</dbReference>
<dbReference type="PANTHER" id="PTHR43471">
    <property type="entry name" value="ABC TRANSPORTER PERMEASE"/>
    <property type="match status" value="1"/>
</dbReference>
<feature type="transmembrane region" description="Helical" evidence="1">
    <location>
        <begin position="55"/>
        <end position="74"/>
    </location>
</feature>
<sequence>MFNFFKITSNTFKESVREPIFFLMLFAALVLIGHYPSAALFVFSEQLKLVVDSSMATSLIFGLVAGVLCASHTVAREMRNGTVLLLLSKPVYRWTFVLGKIIGIALAVTLFAAVCNFAAVISVYVATDQFRMDMGIYYIYLALLAAGCVVGMVANFWKGSSFSEIASYALTLLVPVFAVYCLMAKPEPTLALADLGKALILINFAVIAMSTLAVVFATRLDIVANLCVCSVVFFLGLISSYLFQRQTDSDALNLVFGTLYAILPNWQYFWLADAVAVNRPIPDSYVINAAIYMVIYVSVCSMWAVAIFQNKEIAGDSRV</sequence>
<evidence type="ECO:0000313" key="2">
    <source>
        <dbReference type="EMBL" id="PVY45440.1"/>
    </source>
</evidence>
<keyword evidence="1" id="KW-1133">Transmembrane helix</keyword>
<feature type="transmembrane region" description="Helical" evidence="1">
    <location>
        <begin position="20"/>
        <end position="43"/>
    </location>
</feature>
<feature type="transmembrane region" description="Helical" evidence="1">
    <location>
        <begin position="137"/>
        <end position="159"/>
    </location>
</feature>